<evidence type="ECO:0000256" key="5">
    <source>
        <dbReference type="SAM" id="SignalP"/>
    </source>
</evidence>
<dbReference type="Gene3D" id="3.40.190.10">
    <property type="entry name" value="Periplasmic binding protein-like II"/>
    <property type="match status" value="1"/>
</dbReference>
<dbReference type="GO" id="GO:0043190">
    <property type="term" value="C:ATP-binding cassette (ABC) transporter complex"/>
    <property type="evidence" value="ECO:0007669"/>
    <property type="project" value="InterPro"/>
</dbReference>
<dbReference type="Gene3D" id="3.90.76.10">
    <property type="entry name" value="Dipeptide-binding Protein, Domain 1"/>
    <property type="match status" value="1"/>
</dbReference>
<dbReference type="Gene3D" id="3.10.105.10">
    <property type="entry name" value="Dipeptide-binding Protein, Domain 3"/>
    <property type="match status" value="1"/>
</dbReference>
<evidence type="ECO:0000256" key="3">
    <source>
        <dbReference type="ARBA" id="ARBA00022448"/>
    </source>
</evidence>
<organism evidence="7 8">
    <name type="scientific">Enorma shizhengliae</name>
    <dbReference type="NCBI Taxonomy" id="2606615"/>
    <lineage>
        <taxon>Bacteria</taxon>
        <taxon>Bacillati</taxon>
        <taxon>Actinomycetota</taxon>
        <taxon>Coriobacteriia</taxon>
        <taxon>Coriobacteriales</taxon>
        <taxon>Coriobacteriaceae</taxon>
        <taxon>Enorma</taxon>
    </lineage>
</organism>
<dbReference type="SUPFAM" id="SSF53850">
    <property type="entry name" value="Periplasmic binding protein-like II"/>
    <property type="match status" value="1"/>
</dbReference>
<dbReference type="PANTHER" id="PTHR30290:SF10">
    <property type="entry name" value="PERIPLASMIC OLIGOPEPTIDE-BINDING PROTEIN-RELATED"/>
    <property type="match status" value="1"/>
</dbReference>
<feature type="signal peptide" evidence="5">
    <location>
        <begin position="1"/>
        <end position="26"/>
    </location>
</feature>
<keyword evidence="3" id="KW-0813">Transport</keyword>
<dbReference type="GO" id="GO:1904680">
    <property type="term" value="F:peptide transmembrane transporter activity"/>
    <property type="evidence" value="ECO:0007669"/>
    <property type="project" value="TreeGrafter"/>
</dbReference>
<keyword evidence="4 5" id="KW-0732">Signal</keyword>
<dbReference type="PANTHER" id="PTHR30290">
    <property type="entry name" value="PERIPLASMIC BINDING COMPONENT OF ABC TRANSPORTER"/>
    <property type="match status" value="1"/>
</dbReference>
<dbReference type="RefSeq" id="WP_144688881.1">
    <property type="nucleotide sequence ID" value="NZ_VLLQ01000014.1"/>
</dbReference>
<sequence>MSKLTSKHVTRRGFLGCVAMAGVAGAGLMQAGCASGDSGGSGSAATVEGGTLNISLASSPAYLDPAKYTGVYESQIINNVCDTVVQYSMDLSEIVPALATEWTVSEDGATYTFTLRDDVVFQAGEYQDGRAMTAEDIKYSLERSANDSAMNRLDMLDHCNVISDTEIECVLTNPNSSFLTALTDAGNAIVPKEEVEGWGDSFGEHLVGTGPFRMVQFTRDQQTELARNDAYWGEKPNLDGVIFKVITDATQSANALFTGDVDMVTDLKGESLQTVENDSSYVVDRMDGLNIAYIYMNMVNGPTADQRVRKAILMAVNREDLIAAGYPYGGASEATLPLPKGSWGYDESVESTVPEYDPEAARELLAEAGYPDGFSMNYYTSNTTQRLDIATVFQQQVKENLNIDVEIHTNDWGAFSEVAASGQADIYAMGWSWYPDPFFFLNKLFSSSEIGALGNGAGFSDPEVDDLLQQALEVTDQDERADLYKQALAKIVAQDPMLVYASEEVCTGLTQSVQGYVQRADQLVYVVNSEVNMSKTA</sequence>
<name>A0A7K0GC90_9ACTN</name>
<proteinExistence type="inferred from homology"/>
<dbReference type="InterPro" id="IPR039424">
    <property type="entry name" value="SBP_5"/>
</dbReference>
<protein>
    <submittedName>
        <fullName evidence="7">ABC transporter substrate-binding protein</fullName>
    </submittedName>
</protein>
<evidence type="ECO:0000259" key="6">
    <source>
        <dbReference type="Pfam" id="PF00496"/>
    </source>
</evidence>
<dbReference type="AlphaFoldDB" id="A0A7K0GC90"/>
<accession>A0A7K0GC90</accession>
<evidence type="ECO:0000256" key="1">
    <source>
        <dbReference type="ARBA" id="ARBA00004196"/>
    </source>
</evidence>
<dbReference type="InterPro" id="IPR030678">
    <property type="entry name" value="Peptide/Ni-bd"/>
</dbReference>
<feature type="chain" id="PRO_5038756798" evidence="5">
    <location>
        <begin position="27"/>
        <end position="537"/>
    </location>
</feature>
<dbReference type="InterPro" id="IPR006311">
    <property type="entry name" value="TAT_signal"/>
</dbReference>
<dbReference type="EMBL" id="VTFZ01000016">
    <property type="protein sequence ID" value="MRX80846.1"/>
    <property type="molecule type" value="Genomic_DNA"/>
</dbReference>
<comment type="subcellular location">
    <subcellularLocation>
        <location evidence="1">Cell envelope</location>
    </subcellularLocation>
</comment>
<evidence type="ECO:0000256" key="2">
    <source>
        <dbReference type="ARBA" id="ARBA00005695"/>
    </source>
</evidence>
<comment type="caution">
    <text evidence="7">The sequence shown here is derived from an EMBL/GenBank/DDBJ whole genome shotgun (WGS) entry which is preliminary data.</text>
</comment>
<dbReference type="GO" id="GO:0042597">
    <property type="term" value="C:periplasmic space"/>
    <property type="evidence" value="ECO:0007669"/>
    <property type="project" value="UniProtKB-ARBA"/>
</dbReference>
<evidence type="ECO:0000256" key="4">
    <source>
        <dbReference type="ARBA" id="ARBA00022729"/>
    </source>
</evidence>
<keyword evidence="8" id="KW-1185">Reference proteome</keyword>
<dbReference type="InterPro" id="IPR000914">
    <property type="entry name" value="SBP_5_dom"/>
</dbReference>
<dbReference type="Proteomes" id="UP000470010">
    <property type="component" value="Unassembled WGS sequence"/>
</dbReference>
<dbReference type="CDD" id="cd00995">
    <property type="entry name" value="PBP2_NikA_DppA_OppA_like"/>
    <property type="match status" value="1"/>
</dbReference>
<feature type="domain" description="Solute-binding protein family 5" evidence="6">
    <location>
        <begin position="93"/>
        <end position="450"/>
    </location>
</feature>
<dbReference type="PIRSF" id="PIRSF002741">
    <property type="entry name" value="MppA"/>
    <property type="match status" value="1"/>
</dbReference>
<gene>
    <name evidence="7" type="ORF">GJE22_09665</name>
</gene>
<evidence type="ECO:0000313" key="7">
    <source>
        <dbReference type="EMBL" id="MRX80846.1"/>
    </source>
</evidence>
<evidence type="ECO:0000313" key="8">
    <source>
        <dbReference type="Proteomes" id="UP000470010"/>
    </source>
</evidence>
<dbReference type="GO" id="GO:0030313">
    <property type="term" value="C:cell envelope"/>
    <property type="evidence" value="ECO:0007669"/>
    <property type="project" value="UniProtKB-SubCell"/>
</dbReference>
<comment type="similarity">
    <text evidence="2">Belongs to the bacterial solute-binding protein 5 family.</text>
</comment>
<dbReference type="PROSITE" id="PS51318">
    <property type="entry name" value="TAT"/>
    <property type="match status" value="1"/>
</dbReference>
<dbReference type="GO" id="GO:0015833">
    <property type="term" value="P:peptide transport"/>
    <property type="evidence" value="ECO:0007669"/>
    <property type="project" value="TreeGrafter"/>
</dbReference>
<reference evidence="8" key="1">
    <citation type="submission" date="2019-08" db="EMBL/GenBank/DDBJ databases">
        <title>Arthrobacter sp. nov., isolated from plateau pika and Tibetan wild ass.</title>
        <authorList>
            <person name="Ge Y."/>
        </authorList>
    </citation>
    <scope>NUCLEOTIDE SEQUENCE [LARGE SCALE GENOMIC DNA]</scope>
    <source>
        <strain evidence="8">HF-1365</strain>
    </source>
</reference>
<dbReference type="Pfam" id="PF00496">
    <property type="entry name" value="SBP_bac_5"/>
    <property type="match status" value="1"/>
</dbReference>